<proteinExistence type="inferred from homology"/>
<feature type="domain" description="LysR substrate-binding" evidence="6">
    <location>
        <begin position="75"/>
        <end position="217"/>
    </location>
</feature>
<dbReference type="GO" id="GO:0032993">
    <property type="term" value="C:protein-DNA complex"/>
    <property type="evidence" value="ECO:0007669"/>
    <property type="project" value="TreeGrafter"/>
</dbReference>
<name>A0A3G2J6I0_9ACTN</name>
<keyword evidence="8" id="KW-1185">Reference proteome</keyword>
<dbReference type="SUPFAM" id="SSF53850">
    <property type="entry name" value="Periplasmic binding protein-like II"/>
    <property type="match status" value="1"/>
</dbReference>
<feature type="compositionally biased region" description="Polar residues" evidence="5">
    <location>
        <begin position="42"/>
        <end position="61"/>
    </location>
</feature>
<evidence type="ECO:0000313" key="7">
    <source>
        <dbReference type="EMBL" id="AYN37806.1"/>
    </source>
</evidence>
<dbReference type="GO" id="GO:0003677">
    <property type="term" value="F:DNA binding"/>
    <property type="evidence" value="ECO:0007669"/>
    <property type="project" value="UniProtKB-KW"/>
</dbReference>
<keyword evidence="4" id="KW-0804">Transcription</keyword>
<evidence type="ECO:0000256" key="4">
    <source>
        <dbReference type="ARBA" id="ARBA00023163"/>
    </source>
</evidence>
<accession>A0A3G2J6I0</accession>
<keyword evidence="2" id="KW-0805">Transcription regulation</keyword>
<organism evidence="7 8">
    <name type="scientific">Streptomyces dangxiongensis</name>
    <dbReference type="NCBI Taxonomy" id="1442032"/>
    <lineage>
        <taxon>Bacteria</taxon>
        <taxon>Bacillati</taxon>
        <taxon>Actinomycetota</taxon>
        <taxon>Actinomycetes</taxon>
        <taxon>Kitasatosporales</taxon>
        <taxon>Streptomycetaceae</taxon>
        <taxon>Streptomyces</taxon>
    </lineage>
</organism>
<reference evidence="7 8" key="1">
    <citation type="submission" date="2018-10" db="EMBL/GenBank/DDBJ databases">
        <title>The genome of Streptomyces dangxiongensis Z022.</title>
        <authorList>
            <person name="Zhang B."/>
        </authorList>
    </citation>
    <scope>NUCLEOTIDE SEQUENCE [LARGE SCALE GENOMIC DNA]</scope>
    <source>
        <strain evidence="7 8">Z022</strain>
    </source>
</reference>
<comment type="similarity">
    <text evidence="1">Belongs to the LysR transcriptional regulatory family.</text>
</comment>
<dbReference type="Gene3D" id="3.40.190.10">
    <property type="entry name" value="Periplasmic binding protein-like II"/>
    <property type="match status" value="2"/>
</dbReference>
<dbReference type="OrthoDB" id="3176554at2"/>
<evidence type="ECO:0000256" key="2">
    <source>
        <dbReference type="ARBA" id="ARBA00023015"/>
    </source>
</evidence>
<dbReference type="CDD" id="cd08414">
    <property type="entry name" value="PBP2_LTTR_aromatics_like"/>
    <property type="match status" value="1"/>
</dbReference>
<dbReference type="EMBL" id="CP033073">
    <property type="protein sequence ID" value="AYN37806.1"/>
    <property type="molecule type" value="Genomic_DNA"/>
</dbReference>
<evidence type="ECO:0000313" key="8">
    <source>
        <dbReference type="Proteomes" id="UP000268329"/>
    </source>
</evidence>
<feature type="compositionally biased region" description="Polar residues" evidence="5">
    <location>
        <begin position="1"/>
        <end position="20"/>
    </location>
</feature>
<keyword evidence="3" id="KW-0238">DNA-binding</keyword>
<feature type="region of interest" description="Disordered" evidence="5">
    <location>
        <begin position="42"/>
        <end position="84"/>
    </location>
</feature>
<evidence type="ECO:0000256" key="1">
    <source>
        <dbReference type="ARBA" id="ARBA00009437"/>
    </source>
</evidence>
<dbReference type="Proteomes" id="UP000268329">
    <property type="component" value="Chromosome"/>
</dbReference>
<evidence type="ECO:0000256" key="5">
    <source>
        <dbReference type="SAM" id="MobiDB-lite"/>
    </source>
</evidence>
<dbReference type="GO" id="GO:0003700">
    <property type="term" value="F:DNA-binding transcription factor activity"/>
    <property type="evidence" value="ECO:0007669"/>
    <property type="project" value="TreeGrafter"/>
</dbReference>
<dbReference type="InterPro" id="IPR005119">
    <property type="entry name" value="LysR_subst-bd"/>
</dbReference>
<feature type="region of interest" description="Disordered" evidence="5">
    <location>
        <begin position="1"/>
        <end position="24"/>
    </location>
</feature>
<evidence type="ECO:0000259" key="6">
    <source>
        <dbReference type="Pfam" id="PF03466"/>
    </source>
</evidence>
<protein>
    <recommendedName>
        <fullName evidence="6">LysR substrate-binding domain-containing protein</fullName>
    </recommendedName>
</protein>
<gene>
    <name evidence="7" type="ORF">D9753_01165</name>
</gene>
<dbReference type="KEGG" id="sdd:D9753_01165"/>
<evidence type="ECO:0000256" key="3">
    <source>
        <dbReference type="ARBA" id="ARBA00023125"/>
    </source>
</evidence>
<dbReference type="AlphaFoldDB" id="A0A3G2J6I0"/>
<dbReference type="Pfam" id="PF03466">
    <property type="entry name" value="LysR_substrate"/>
    <property type="match status" value="1"/>
</dbReference>
<dbReference type="PANTHER" id="PTHR30346">
    <property type="entry name" value="TRANSCRIPTIONAL DUAL REGULATOR HCAR-RELATED"/>
    <property type="match status" value="1"/>
</dbReference>
<dbReference type="PANTHER" id="PTHR30346:SF29">
    <property type="entry name" value="LYSR SUBSTRATE-BINDING"/>
    <property type="match status" value="1"/>
</dbReference>
<sequence>MYGSQSGSEPKPPTSCQTRSGAAGMPRDAVVWAMVASWENGRGQTVGTGASSAISPSQRSAVQKAAGTVSASAPPPGDDPDLLAAPLLEDPLLLALPVGHPLADRAELSPQDLDGRPWIAVENPQDPSWRGTFVASCAASGFTPDIRMEAAEPLTALGLVASGLGLALVQQSMVRGMSESVAVRELPWHRRCVQLWATWHRVDLRPVVASFRATVLRSGRTGR</sequence>